<keyword evidence="7" id="KW-1133">Transmembrane helix</keyword>
<dbReference type="PANTHER" id="PTHR40141:SF2">
    <property type="entry name" value="3',5'-CYCLIC-AMP PHOSPHODIESTERASE"/>
    <property type="match status" value="1"/>
</dbReference>
<dbReference type="InterPro" id="IPR040844">
    <property type="entry name" value="PDE4_UCR"/>
</dbReference>
<evidence type="ECO:0000313" key="11">
    <source>
        <dbReference type="Proteomes" id="UP001623348"/>
    </source>
</evidence>
<evidence type="ECO:0000256" key="5">
    <source>
        <dbReference type="ARBA" id="ARBA00023149"/>
    </source>
</evidence>
<dbReference type="Proteomes" id="UP001623348">
    <property type="component" value="Unassembled WGS sequence"/>
</dbReference>
<keyword evidence="8" id="KW-0732">Signal</keyword>
<keyword evidence="11" id="KW-1185">Reference proteome</keyword>
<evidence type="ECO:0000259" key="9">
    <source>
        <dbReference type="Pfam" id="PF18100"/>
    </source>
</evidence>
<evidence type="ECO:0000313" key="10">
    <source>
        <dbReference type="EMBL" id="GAB0200618.1"/>
    </source>
</evidence>
<dbReference type="EC" id="3.1.4.53" evidence="3"/>
<accession>A0ABC9XSA9</accession>
<feature type="signal peptide" evidence="8">
    <location>
        <begin position="1"/>
        <end position="26"/>
    </location>
</feature>
<evidence type="ECO:0000256" key="6">
    <source>
        <dbReference type="ARBA" id="ARBA00033681"/>
    </source>
</evidence>
<comment type="caution">
    <text evidence="10">The sequence shown here is derived from an EMBL/GenBank/DDBJ whole genome shotgun (WGS) entry which is preliminary data.</text>
</comment>
<feature type="chain" id="PRO_5044779298" description="3',5'-cyclic-AMP phosphodiesterase" evidence="8">
    <location>
        <begin position="27"/>
        <end position="463"/>
    </location>
</feature>
<dbReference type="AlphaFoldDB" id="A0ABC9XSA9"/>
<organism evidence="10 11">
    <name type="scientific">Grus japonensis</name>
    <name type="common">Japanese crane</name>
    <name type="synonym">Red-crowned crane</name>
    <dbReference type="NCBI Taxonomy" id="30415"/>
    <lineage>
        <taxon>Eukaryota</taxon>
        <taxon>Metazoa</taxon>
        <taxon>Chordata</taxon>
        <taxon>Craniata</taxon>
        <taxon>Vertebrata</taxon>
        <taxon>Euteleostomi</taxon>
        <taxon>Archelosauria</taxon>
        <taxon>Archosauria</taxon>
        <taxon>Dinosauria</taxon>
        <taxon>Saurischia</taxon>
        <taxon>Theropoda</taxon>
        <taxon>Coelurosauria</taxon>
        <taxon>Aves</taxon>
        <taxon>Neognathae</taxon>
        <taxon>Neoaves</taxon>
        <taxon>Gruiformes</taxon>
        <taxon>Gruidae</taxon>
        <taxon>Grus</taxon>
    </lineage>
</organism>
<dbReference type="PANTHER" id="PTHR40141">
    <property type="entry name" value="3',5'-CYCLIC-AMP PHOSPHODIESTERASE-RELATED"/>
    <property type="match status" value="1"/>
</dbReference>
<evidence type="ECO:0000256" key="7">
    <source>
        <dbReference type="SAM" id="Phobius"/>
    </source>
</evidence>
<evidence type="ECO:0000256" key="3">
    <source>
        <dbReference type="ARBA" id="ARBA00012276"/>
    </source>
</evidence>
<dbReference type="EMBL" id="BAAFJT010000028">
    <property type="protein sequence ID" value="GAB0200618.1"/>
    <property type="molecule type" value="Genomic_DNA"/>
</dbReference>
<sequence length="463" mass="49780">MARGALRLLLCCASALLAAGLWRIRALPGGQYVFIQPGHSVISIQRSKHSGTYTTSFQSSHSTVSVRDTRLSGVYDTFVQHSSNIGSNSTDIFIQPSHSIIYLQDNRIISTSDISIQHDHGTTSIQHSRLGSSDISIQQDHSTLSIQHSRLGSSDISIQQDHGTLSIQHSRLSSSNISIQHDHGTTSVPPSYGASIQLDGSASPILTWALRVPSCSQFASAHAQPLAKPSPAAVVIICLFVCVLVGGAAVLLVWLCRRRTPRFRHLDEVPMRCRDAVEAAPSGPGPGSGPAVGAVRRRFSGSPLLPPLGCRLAEAARGPEPEGARVVFTIEESGPSSGDESEPPRKLLMNQSIRLQRRFTVAHPLCFDLENGPPGRGALDPQASPGAGLVLQGTFPHGQRRESFLYRSDSDYDLSPKAMSRNSSIASDLHGEDMIVTPFAQVLASLRTVRSNLTHLQDRAGIK</sequence>
<evidence type="ECO:0000256" key="2">
    <source>
        <dbReference type="ARBA" id="ARBA00009517"/>
    </source>
</evidence>
<evidence type="ECO:0000256" key="8">
    <source>
        <dbReference type="SAM" id="SignalP"/>
    </source>
</evidence>
<comment type="similarity">
    <text evidence="2">Belongs to the cyclic nucleotide phosphodiesterase family. PDE4 subfamily.</text>
</comment>
<gene>
    <name evidence="10" type="ORF">GRJ2_002527300</name>
</gene>
<keyword evidence="5" id="KW-0114">cAMP</keyword>
<keyword evidence="7" id="KW-0812">Transmembrane</keyword>
<feature type="transmembrane region" description="Helical" evidence="7">
    <location>
        <begin position="232"/>
        <end position="255"/>
    </location>
</feature>
<comment type="pathway">
    <text evidence="1">Purine metabolism; 3',5'-cyclic AMP degradation; AMP from 3',5'-cyclic AMP: step 1/1.</text>
</comment>
<evidence type="ECO:0000256" key="1">
    <source>
        <dbReference type="ARBA" id="ARBA00004703"/>
    </source>
</evidence>
<protein>
    <recommendedName>
        <fullName evidence="3">3',5'-cyclic-AMP phosphodiesterase</fullName>
        <ecNumber evidence="3">3.1.4.53</ecNumber>
    </recommendedName>
</protein>
<feature type="domain" description="Phosphodiesterase 4 upstream conserved regions (UCR)" evidence="9">
    <location>
        <begin position="436"/>
        <end position="458"/>
    </location>
</feature>
<reference evidence="10 11" key="1">
    <citation type="submission" date="2024-06" db="EMBL/GenBank/DDBJ databases">
        <title>The draft genome of Grus japonensis, version 3.</title>
        <authorList>
            <person name="Nabeshima K."/>
            <person name="Suzuki S."/>
            <person name="Onuma M."/>
        </authorList>
    </citation>
    <scope>NUCLEOTIDE SEQUENCE [LARGE SCALE GENOMIC DNA]</scope>
    <source>
        <strain evidence="10 11">451A</strain>
    </source>
</reference>
<dbReference type="GO" id="GO:0004115">
    <property type="term" value="F:3',5'-cyclic-AMP phosphodiesterase activity"/>
    <property type="evidence" value="ECO:0007669"/>
    <property type="project" value="UniProtKB-EC"/>
</dbReference>
<keyword evidence="4" id="KW-0378">Hydrolase</keyword>
<evidence type="ECO:0000256" key="4">
    <source>
        <dbReference type="ARBA" id="ARBA00022801"/>
    </source>
</evidence>
<comment type="catalytic activity">
    <reaction evidence="6">
        <text>3',5'-cyclic AMP + H2O = AMP + H(+)</text>
        <dbReference type="Rhea" id="RHEA:25277"/>
        <dbReference type="ChEBI" id="CHEBI:15377"/>
        <dbReference type="ChEBI" id="CHEBI:15378"/>
        <dbReference type="ChEBI" id="CHEBI:58165"/>
        <dbReference type="ChEBI" id="CHEBI:456215"/>
        <dbReference type="EC" id="3.1.4.53"/>
    </reaction>
    <physiologicalReaction direction="left-to-right" evidence="6">
        <dbReference type="Rhea" id="RHEA:25278"/>
    </physiologicalReaction>
</comment>
<proteinExistence type="inferred from homology"/>
<name>A0ABC9XSA9_GRUJA</name>
<dbReference type="Pfam" id="PF18100">
    <property type="entry name" value="PDE4_UCR"/>
    <property type="match status" value="1"/>
</dbReference>
<keyword evidence="7" id="KW-0472">Membrane</keyword>